<evidence type="ECO:0000313" key="2">
    <source>
        <dbReference type="EMBL" id="ABB45014.1"/>
    </source>
</evidence>
<dbReference type="Proteomes" id="UP000002714">
    <property type="component" value="Chromosome"/>
</dbReference>
<organism evidence="2 3">
    <name type="scientific">Sulfurimonas denitrificans (strain ATCC 33889 / DSM 1251)</name>
    <name type="common">Thiomicrospira denitrificans (strain ATCC 33889 / DSM 1251)</name>
    <dbReference type="NCBI Taxonomy" id="326298"/>
    <lineage>
        <taxon>Bacteria</taxon>
        <taxon>Pseudomonadati</taxon>
        <taxon>Campylobacterota</taxon>
        <taxon>Epsilonproteobacteria</taxon>
        <taxon>Campylobacterales</taxon>
        <taxon>Sulfurimonadaceae</taxon>
        <taxon>Sulfurimonas</taxon>
    </lineage>
</organism>
<sequence>MKINFSRQNTYLLAVSLFLLVFVLIFSFAVLIPEGKEYRIKRAELAKESQELKQLSDFAVEKEVILQKLSSEHLHSIEAFEAEFNQERFVKQHRAYFSSLDVSKVQPLGEEDGFSVYEVNTTSEISSPKGFYDFLDSLNKSDWIIGVNFPINFKREGEMIKSSFTMRVYNNKSDSNTTK</sequence>
<evidence type="ECO:0000313" key="3">
    <source>
        <dbReference type="Proteomes" id="UP000002714"/>
    </source>
</evidence>
<dbReference type="OrthoDB" id="5372846at2"/>
<dbReference type="eggNOG" id="ENOG50318ZM">
    <property type="taxonomic scope" value="Bacteria"/>
</dbReference>
<proteinExistence type="predicted"/>
<protein>
    <submittedName>
        <fullName evidence="2">Uncharacterized protein</fullName>
    </submittedName>
</protein>
<keyword evidence="1" id="KW-1133">Transmembrane helix</keyword>
<dbReference type="EMBL" id="CP000153">
    <property type="protein sequence ID" value="ABB45014.1"/>
    <property type="molecule type" value="Genomic_DNA"/>
</dbReference>
<keyword evidence="3" id="KW-1185">Reference proteome</keyword>
<evidence type="ECO:0000256" key="1">
    <source>
        <dbReference type="SAM" id="Phobius"/>
    </source>
</evidence>
<keyword evidence="1" id="KW-0812">Transmembrane</keyword>
<dbReference type="HOGENOM" id="CLU_123844_0_0_7"/>
<dbReference type="AlphaFoldDB" id="Q30PR7"/>
<dbReference type="STRING" id="326298.Suden_1740"/>
<accession>Q30PR7</accession>
<gene>
    <name evidence="2" type="ordered locus">Suden_1740</name>
</gene>
<keyword evidence="1" id="KW-0472">Membrane</keyword>
<dbReference type="RefSeq" id="WP_011373355.1">
    <property type="nucleotide sequence ID" value="NC_007575.1"/>
</dbReference>
<reference evidence="2 3" key="1">
    <citation type="journal article" date="2008" name="Appl. Environ. Microbiol.">
        <title>Genome of the epsilonproteobacterial chemolithoautotroph Sulfurimonas denitrificans.</title>
        <authorList>
            <person name="Sievert S.M."/>
            <person name="Scott K.M."/>
            <person name="Klotz M.G."/>
            <person name="Chain P.S.G."/>
            <person name="Hauser L.J."/>
            <person name="Hemp J."/>
            <person name="Huegler M."/>
            <person name="Land M."/>
            <person name="Lapidus A."/>
            <person name="Larimer F.W."/>
            <person name="Lucas S."/>
            <person name="Malfatti S.A."/>
            <person name="Meyer F."/>
            <person name="Paulsen I.T."/>
            <person name="Ren Q."/>
            <person name="Simon J."/>
            <person name="Bailey K."/>
            <person name="Diaz E."/>
            <person name="Fitzpatrick K.A."/>
            <person name="Glover B."/>
            <person name="Gwatney N."/>
            <person name="Korajkic A."/>
            <person name="Long A."/>
            <person name="Mobberley J.M."/>
            <person name="Pantry S.N."/>
            <person name="Pazder G."/>
            <person name="Peterson S."/>
            <person name="Quintanilla J.D."/>
            <person name="Sprinkle R."/>
            <person name="Stephens J."/>
            <person name="Thomas P."/>
            <person name="Vaughn R."/>
            <person name="Weber M.J."/>
            <person name="Wooten L.L."/>
        </authorList>
    </citation>
    <scope>NUCLEOTIDE SEQUENCE [LARGE SCALE GENOMIC DNA]</scope>
    <source>
        <strain evidence="3">ATCC 33889 / DSM 1251</strain>
    </source>
</reference>
<name>Q30PR7_SULDN</name>
<dbReference type="KEGG" id="tdn:Suden_1740"/>
<feature type="transmembrane region" description="Helical" evidence="1">
    <location>
        <begin position="12"/>
        <end position="32"/>
    </location>
</feature>